<keyword evidence="2" id="KW-0732">Signal</keyword>
<organism evidence="3 4">
    <name type="scientific">Olea europaea subsp. europaea</name>
    <dbReference type="NCBI Taxonomy" id="158383"/>
    <lineage>
        <taxon>Eukaryota</taxon>
        <taxon>Viridiplantae</taxon>
        <taxon>Streptophyta</taxon>
        <taxon>Embryophyta</taxon>
        <taxon>Tracheophyta</taxon>
        <taxon>Spermatophyta</taxon>
        <taxon>Magnoliopsida</taxon>
        <taxon>eudicotyledons</taxon>
        <taxon>Gunneridae</taxon>
        <taxon>Pentapetalae</taxon>
        <taxon>asterids</taxon>
        <taxon>lamiids</taxon>
        <taxon>Lamiales</taxon>
        <taxon>Oleaceae</taxon>
        <taxon>Oleeae</taxon>
        <taxon>Olea</taxon>
    </lineage>
</organism>
<gene>
    <name evidence="3" type="ORF">OLEA9_A114290</name>
</gene>
<evidence type="ECO:0000256" key="2">
    <source>
        <dbReference type="SAM" id="SignalP"/>
    </source>
</evidence>
<dbReference type="Gramene" id="OE9A114290T1">
    <property type="protein sequence ID" value="OE9A114290C1"/>
    <property type="gene ID" value="OE9A114290"/>
</dbReference>
<evidence type="ECO:0000313" key="3">
    <source>
        <dbReference type="EMBL" id="CAA2982092.1"/>
    </source>
</evidence>
<sequence>MAVNRIALLAMVWLAFAALAVSAQTSARLQTIHVRMLHLPGWLHTTLMFGFVVAVVSFFAMKEMI</sequence>
<dbReference type="Proteomes" id="UP000594638">
    <property type="component" value="Unassembled WGS sequence"/>
</dbReference>
<feature type="transmembrane region" description="Helical" evidence="1">
    <location>
        <begin position="39"/>
        <end position="61"/>
    </location>
</feature>
<comment type="caution">
    <text evidence="3">The sequence shown here is derived from an EMBL/GenBank/DDBJ whole genome shotgun (WGS) entry which is preliminary data.</text>
</comment>
<dbReference type="AlphaFoldDB" id="A0A8S0RS81"/>
<proteinExistence type="predicted"/>
<dbReference type="EMBL" id="CACTIH010003687">
    <property type="protein sequence ID" value="CAA2982092.1"/>
    <property type="molecule type" value="Genomic_DNA"/>
</dbReference>
<feature type="chain" id="PRO_5035918071" evidence="2">
    <location>
        <begin position="24"/>
        <end position="65"/>
    </location>
</feature>
<protein>
    <submittedName>
        <fullName evidence="3">Uncharacterized protein</fullName>
    </submittedName>
</protein>
<keyword evidence="1" id="KW-0472">Membrane</keyword>
<keyword evidence="4" id="KW-1185">Reference proteome</keyword>
<keyword evidence="1" id="KW-1133">Transmembrane helix</keyword>
<accession>A0A8S0RS81</accession>
<evidence type="ECO:0000313" key="4">
    <source>
        <dbReference type="Proteomes" id="UP000594638"/>
    </source>
</evidence>
<keyword evidence="1" id="KW-0812">Transmembrane</keyword>
<feature type="signal peptide" evidence="2">
    <location>
        <begin position="1"/>
        <end position="23"/>
    </location>
</feature>
<name>A0A8S0RS81_OLEEU</name>
<reference evidence="3 4" key="1">
    <citation type="submission" date="2019-12" db="EMBL/GenBank/DDBJ databases">
        <authorList>
            <person name="Alioto T."/>
            <person name="Alioto T."/>
            <person name="Gomez Garrido J."/>
        </authorList>
    </citation>
    <scope>NUCLEOTIDE SEQUENCE [LARGE SCALE GENOMIC DNA]</scope>
</reference>
<evidence type="ECO:0000256" key="1">
    <source>
        <dbReference type="SAM" id="Phobius"/>
    </source>
</evidence>